<reference evidence="1" key="1">
    <citation type="submission" date="2020-10" db="EMBL/GenBank/DDBJ databases">
        <authorList>
            <person name="Gilroy R."/>
        </authorList>
    </citation>
    <scope>NUCLEOTIDE SEQUENCE</scope>
    <source>
        <strain evidence="1">ChiHile30-977</strain>
    </source>
</reference>
<reference evidence="1" key="2">
    <citation type="journal article" date="2021" name="PeerJ">
        <title>Extensive microbial diversity within the chicken gut microbiome revealed by metagenomics and culture.</title>
        <authorList>
            <person name="Gilroy R."/>
            <person name="Ravi A."/>
            <person name="Getino M."/>
            <person name="Pursley I."/>
            <person name="Horton D.L."/>
            <person name="Alikhan N.F."/>
            <person name="Baker D."/>
            <person name="Gharbi K."/>
            <person name="Hall N."/>
            <person name="Watson M."/>
            <person name="Adriaenssens E.M."/>
            <person name="Foster-Nyarko E."/>
            <person name="Jarju S."/>
            <person name="Secka A."/>
            <person name="Antonio M."/>
            <person name="Oren A."/>
            <person name="Chaudhuri R.R."/>
            <person name="La Ragione R."/>
            <person name="Hildebrand F."/>
            <person name="Pallen M.J."/>
        </authorList>
    </citation>
    <scope>NUCLEOTIDE SEQUENCE</scope>
    <source>
        <strain evidence="1">ChiHile30-977</strain>
    </source>
</reference>
<evidence type="ECO:0000313" key="1">
    <source>
        <dbReference type="EMBL" id="HIQ63729.1"/>
    </source>
</evidence>
<gene>
    <name evidence="1" type="ORF">IAA66_09145</name>
</gene>
<sequence>MNPVLLIDFGSTYTKVTAVDTDAPAILGTASSYTTVETDVGEGLDKALALLQEKTGPLAFAARYACSSAAGGLRMIACGLVPSLTVEAARRAALGAGAKVIRVYSYQLTESDVGEIGALKPDILLLTGGTDGGNSANILQNAQMLAQTDGDFPIIIAGNRVAAPQCVRLLQDSAHETIVSENVMPVFNTLNIGPVQDTIRKLFLRRIVRAKGLTHQQSLLNGIMMPTPSAVMRALTLLADGPEGRRGLGDLVAVDLGGATTDVYSIADGLPTGASTILRGLPEPHAKRTVEGDIGMRYSARGVLEAAGLPRLCALSGLSEDAVEALLARIEASPGILPEPGSDLKRLDFALATAAIETGLTRHAGTIEQVFTPAGMVFQQTGKDLTGVEILLMTGGALVFSGEAERIAQQALAGVEDPSSLKPRDARVVLDRQYILAAMGLLCEQYPEAAFDIMCQEFLKQKGA</sequence>
<proteinExistence type="predicted"/>
<dbReference type="EMBL" id="DVFI01000122">
    <property type="protein sequence ID" value="HIQ63729.1"/>
    <property type="molecule type" value="Genomic_DNA"/>
</dbReference>
<dbReference type="PIRSF" id="PIRSF004729">
    <property type="entry name" value="MutL"/>
    <property type="match status" value="1"/>
</dbReference>
<accession>A0A9D0YXV5</accession>
<comment type="caution">
    <text evidence="1">The sequence shown here is derived from an EMBL/GenBank/DDBJ whole genome shotgun (WGS) entry which is preliminary data.</text>
</comment>
<dbReference type="InterPro" id="IPR006230">
    <property type="entry name" value="MutL"/>
</dbReference>
<organism evidence="1 2">
    <name type="scientific">Candidatus Avichristensenella intestinipullorum</name>
    <dbReference type="NCBI Taxonomy" id="2840693"/>
    <lineage>
        <taxon>Bacteria</taxon>
        <taxon>Bacillati</taxon>
        <taxon>Bacillota</taxon>
        <taxon>Clostridia</taxon>
        <taxon>Candidatus Avichristensenella</taxon>
    </lineage>
</organism>
<protein>
    <submittedName>
        <fullName evidence="1">Glutamate mutase L</fullName>
    </submittedName>
</protein>
<dbReference type="AlphaFoldDB" id="A0A9D0YXV5"/>
<dbReference type="Proteomes" id="UP000886819">
    <property type="component" value="Unassembled WGS sequence"/>
</dbReference>
<dbReference type="NCBIfam" id="NF040745">
    <property type="entry name" value="accessory_GlmL"/>
    <property type="match status" value="1"/>
</dbReference>
<dbReference type="NCBIfam" id="TIGR01319">
    <property type="entry name" value="glmL_fam"/>
    <property type="match status" value="1"/>
</dbReference>
<name>A0A9D0YXV5_9FIRM</name>
<evidence type="ECO:0000313" key="2">
    <source>
        <dbReference type="Proteomes" id="UP000886819"/>
    </source>
</evidence>
<dbReference type="Pfam" id="PF13941">
    <property type="entry name" value="MutL"/>
    <property type="match status" value="1"/>
</dbReference>